<dbReference type="AlphaFoldDB" id="A0A0E9Y0L5"/>
<reference evidence="2" key="1">
    <citation type="submission" date="2014-11" db="EMBL/GenBank/DDBJ databases">
        <authorList>
            <person name="Amaro Gonzalez C."/>
        </authorList>
    </citation>
    <scope>NUCLEOTIDE SEQUENCE</scope>
</reference>
<feature type="region of interest" description="Disordered" evidence="1">
    <location>
        <begin position="1"/>
        <end position="75"/>
    </location>
</feature>
<accession>A0A0E9Y0L5</accession>
<sequence>MPWRGASSEGDSQPGQQLRQTLSIPGKHNRRGRDPLHSEGTSQHGTTCYRVKEPVSTRRFQKTSRKLIPNGSRGT</sequence>
<proteinExistence type="predicted"/>
<protein>
    <submittedName>
        <fullName evidence="2">Uncharacterized protein</fullName>
    </submittedName>
</protein>
<evidence type="ECO:0000313" key="2">
    <source>
        <dbReference type="EMBL" id="JAI07474.1"/>
    </source>
</evidence>
<name>A0A0E9Y0L5_ANGAN</name>
<dbReference type="EMBL" id="GBXM01001104">
    <property type="protein sequence ID" value="JAI07474.1"/>
    <property type="molecule type" value="Transcribed_RNA"/>
</dbReference>
<reference evidence="2" key="2">
    <citation type="journal article" date="2015" name="Fish Shellfish Immunol.">
        <title>Early steps in the European eel (Anguilla anguilla)-Vibrio vulnificus interaction in the gills: Role of the RtxA13 toxin.</title>
        <authorList>
            <person name="Callol A."/>
            <person name="Pajuelo D."/>
            <person name="Ebbesson L."/>
            <person name="Teles M."/>
            <person name="MacKenzie S."/>
            <person name="Amaro C."/>
        </authorList>
    </citation>
    <scope>NUCLEOTIDE SEQUENCE</scope>
</reference>
<feature type="compositionally biased region" description="Polar residues" evidence="1">
    <location>
        <begin position="9"/>
        <end position="23"/>
    </location>
</feature>
<organism evidence="2">
    <name type="scientific">Anguilla anguilla</name>
    <name type="common">European freshwater eel</name>
    <name type="synonym">Muraena anguilla</name>
    <dbReference type="NCBI Taxonomy" id="7936"/>
    <lineage>
        <taxon>Eukaryota</taxon>
        <taxon>Metazoa</taxon>
        <taxon>Chordata</taxon>
        <taxon>Craniata</taxon>
        <taxon>Vertebrata</taxon>
        <taxon>Euteleostomi</taxon>
        <taxon>Actinopterygii</taxon>
        <taxon>Neopterygii</taxon>
        <taxon>Teleostei</taxon>
        <taxon>Anguilliformes</taxon>
        <taxon>Anguillidae</taxon>
        <taxon>Anguilla</taxon>
    </lineage>
</organism>
<evidence type="ECO:0000256" key="1">
    <source>
        <dbReference type="SAM" id="MobiDB-lite"/>
    </source>
</evidence>